<evidence type="ECO:0000313" key="2">
    <source>
        <dbReference type="EMBL" id="HJB10372.1"/>
    </source>
</evidence>
<comment type="caution">
    <text evidence="2">The sequence shown here is derived from an EMBL/GenBank/DDBJ whole genome shotgun (WGS) entry which is preliminary data.</text>
</comment>
<proteinExistence type="predicted"/>
<gene>
    <name evidence="2" type="ORF">H9786_07545</name>
</gene>
<sequence>MFTEEEHATRALGAAFHHDHEFAISWLRTIGLDVNSIVGVSVERPYVVPDPDGGERRADVYLEVTGLHGELGEGEETGANSEVVIIEAKIDALLDEEQLEHAGRVADRVVCLIPDELPQPNDAEIVTATWEGLIGQMEQAGQQPLPFLAHQFAALVDSPRVRRRRRLAMIVENAEVPSGWSIDPADKSTSGNALGVIYGPSRGDHNVRIELANEQRGRDAEPYAYVLICSTLSTTDPIVIDALRRAELPSSDSVNVAYRSHSGRRSKDERNALDAAGVPRSRTYGYGRKQFENHGWSGYGCVVDLKSSEYSEAEAREWLTFAMKVAGAADDVLARALEEHEPVS</sequence>
<evidence type="ECO:0000313" key="3">
    <source>
        <dbReference type="Proteomes" id="UP000823823"/>
    </source>
</evidence>
<feature type="region of interest" description="Disordered" evidence="1">
    <location>
        <begin position="257"/>
        <end position="276"/>
    </location>
</feature>
<organism evidence="2 3">
    <name type="scientific">Candidatus Brachybacterium merdavium</name>
    <dbReference type="NCBI Taxonomy" id="2838513"/>
    <lineage>
        <taxon>Bacteria</taxon>
        <taxon>Bacillati</taxon>
        <taxon>Actinomycetota</taxon>
        <taxon>Actinomycetes</taxon>
        <taxon>Micrococcales</taxon>
        <taxon>Dermabacteraceae</taxon>
        <taxon>Brachybacterium</taxon>
    </lineage>
</organism>
<reference evidence="2" key="1">
    <citation type="journal article" date="2021" name="PeerJ">
        <title>Extensive microbial diversity within the chicken gut microbiome revealed by metagenomics and culture.</title>
        <authorList>
            <person name="Gilroy R."/>
            <person name="Ravi A."/>
            <person name="Getino M."/>
            <person name="Pursley I."/>
            <person name="Horton D.L."/>
            <person name="Alikhan N.F."/>
            <person name="Baker D."/>
            <person name="Gharbi K."/>
            <person name="Hall N."/>
            <person name="Watson M."/>
            <person name="Adriaenssens E.M."/>
            <person name="Foster-Nyarko E."/>
            <person name="Jarju S."/>
            <person name="Secka A."/>
            <person name="Antonio M."/>
            <person name="Oren A."/>
            <person name="Chaudhuri R.R."/>
            <person name="La Ragione R."/>
            <person name="Hildebrand F."/>
            <person name="Pallen M.J."/>
        </authorList>
    </citation>
    <scope>NUCLEOTIDE SEQUENCE</scope>
    <source>
        <strain evidence="2">ChiHjej13B12-24818</strain>
    </source>
</reference>
<reference evidence="2" key="2">
    <citation type="submission" date="2021-04" db="EMBL/GenBank/DDBJ databases">
        <authorList>
            <person name="Gilroy R."/>
        </authorList>
    </citation>
    <scope>NUCLEOTIDE SEQUENCE</scope>
    <source>
        <strain evidence="2">ChiHjej13B12-24818</strain>
    </source>
</reference>
<dbReference type="EMBL" id="DWZH01000054">
    <property type="protein sequence ID" value="HJB10372.1"/>
    <property type="molecule type" value="Genomic_DNA"/>
</dbReference>
<name>A0A9D2RPY0_9MICO</name>
<evidence type="ECO:0000256" key="1">
    <source>
        <dbReference type="SAM" id="MobiDB-lite"/>
    </source>
</evidence>
<dbReference type="Proteomes" id="UP000823823">
    <property type="component" value="Unassembled WGS sequence"/>
</dbReference>
<protein>
    <submittedName>
        <fullName evidence="2">Uncharacterized protein</fullName>
    </submittedName>
</protein>
<accession>A0A9D2RPY0</accession>
<dbReference type="AlphaFoldDB" id="A0A9D2RPY0"/>